<gene>
    <name evidence="1" type="ORF">AFUS01_LOCUS20695</name>
</gene>
<reference evidence="1" key="1">
    <citation type="submission" date="2021-06" db="EMBL/GenBank/DDBJ databases">
        <authorList>
            <person name="Hodson N. C."/>
            <person name="Mongue J. A."/>
            <person name="Jaron S. K."/>
        </authorList>
    </citation>
    <scope>NUCLEOTIDE SEQUENCE</scope>
</reference>
<dbReference type="AlphaFoldDB" id="A0A8J2KUY1"/>
<feature type="non-terminal residue" evidence="1">
    <location>
        <position position="49"/>
    </location>
</feature>
<proteinExistence type="predicted"/>
<evidence type="ECO:0000313" key="2">
    <source>
        <dbReference type="Proteomes" id="UP000708208"/>
    </source>
</evidence>
<keyword evidence="2" id="KW-1185">Reference proteome</keyword>
<dbReference type="Proteomes" id="UP000708208">
    <property type="component" value="Unassembled WGS sequence"/>
</dbReference>
<sequence length="49" mass="5654">MQLCRHILIKVPTPLTEQFTNFGLQVSHCVVFVQNQTALNCLKRFPPIE</sequence>
<accession>A0A8J2KUY1</accession>
<organism evidence="1 2">
    <name type="scientific">Allacma fusca</name>
    <dbReference type="NCBI Taxonomy" id="39272"/>
    <lineage>
        <taxon>Eukaryota</taxon>
        <taxon>Metazoa</taxon>
        <taxon>Ecdysozoa</taxon>
        <taxon>Arthropoda</taxon>
        <taxon>Hexapoda</taxon>
        <taxon>Collembola</taxon>
        <taxon>Symphypleona</taxon>
        <taxon>Sminthuridae</taxon>
        <taxon>Allacma</taxon>
    </lineage>
</organism>
<comment type="caution">
    <text evidence="1">The sequence shown here is derived from an EMBL/GenBank/DDBJ whole genome shotgun (WGS) entry which is preliminary data.</text>
</comment>
<evidence type="ECO:0000313" key="1">
    <source>
        <dbReference type="EMBL" id="CAG7732161.1"/>
    </source>
</evidence>
<protein>
    <submittedName>
        <fullName evidence="1">Uncharacterized protein</fullName>
    </submittedName>
</protein>
<dbReference type="EMBL" id="CAJVCH010225964">
    <property type="protein sequence ID" value="CAG7732161.1"/>
    <property type="molecule type" value="Genomic_DNA"/>
</dbReference>
<name>A0A8J2KUY1_9HEXA</name>